<dbReference type="EMBL" id="PFNM01000028">
    <property type="protein sequence ID" value="PIZ44951.1"/>
    <property type="molecule type" value="Genomic_DNA"/>
</dbReference>
<gene>
    <name evidence="2" type="ORF">COY31_01380</name>
</gene>
<evidence type="ECO:0000313" key="3">
    <source>
        <dbReference type="Proteomes" id="UP000230553"/>
    </source>
</evidence>
<sequence length="200" mass="23165">MKGETTLKILETVGDLGMAISDVFGAILNSGYGASYNKLNYEISKRQSERSARRFNAEEKRRARAKFNSIIYKLKRDNLIIKDSKANGNNPILKLTLKGKSRLNLLKIRKTDALPALSYEKFTTDKFIIIIFDIPEKIRRKRNWLRSALRNLELKMIQKSVWIGKIKLPKTFLEDLKRLELIDFVEIFEITKTGSLKQIT</sequence>
<name>A0A2M7TG91_9BACT</name>
<dbReference type="InterPro" id="IPR048846">
    <property type="entry name" value="PaaX-like_central"/>
</dbReference>
<proteinExistence type="predicted"/>
<feature type="domain" description="Transcriptional repressor PaaX-like central Cas2-like" evidence="1">
    <location>
        <begin position="128"/>
        <end position="194"/>
    </location>
</feature>
<reference evidence="3" key="1">
    <citation type="submission" date="2017-09" db="EMBL/GenBank/DDBJ databases">
        <title>Depth-based differentiation of microbial function through sediment-hosted aquifers and enrichment of novel symbionts in the deep terrestrial subsurface.</title>
        <authorList>
            <person name="Probst A.J."/>
            <person name="Ladd B."/>
            <person name="Jarett J.K."/>
            <person name="Geller-Mcgrath D.E."/>
            <person name="Sieber C.M.K."/>
            <person name="Emerson J.B."/>
            <person name="Anantharaman K."/>
            <person name="Thomas B.C."/>
            <person name="Malmstrom R."/>
            <person name="Stieglmeier M."/>
            <person name="Klingl A."/>
            <person name="Woyke T."/>
            <person name="Ryan C.M."/>
            <person name="Banfield J.F."/>
        </authorList>
    </citation>
    <scope>NUCLEOTIDE SEQUENCE [LARGE SCALE GENOMIC DNA]</scope>
</reference>
<dbReference type="AlphaFoldDB" id="A0A2M7TG91"/>
<evidence type="ECO:0000313" key="2">
    <source>
        <dbReference type="EMBL" id="PIZ44951.1"/>
    </source>
</evidence>
<dbReference type="Pfam" id="PF20803">
    <property type="entry name" value="PaaX_M"/>
    <property type="match status" value="1"/>
</dbReference>
<dbReference type="Proteomes" id="UP000230553">
    <property type="component" value="Unassembled WGS sequence"/>
</dbReference>
<accession>A0A2M7TG91</accession>
<protein>
    <recommendedName>
        <fullName evidence="1">Transcriptional repressor PaaX-like central Cas2-like domain-containing protein</fullName>
    </recommendedName>
</protein>
<dbReference type="SUPFAM" id="SSF143430">
    <property type="entry name" value="TTP0101/SSO1404-like"/>
    <property type="match status" value="1"/>
</dbReference>
<evidence type="ECO:0000259" key="1">
    <source>
        <dbReference type="Pfam" id="PF20803"/>
    </source>
</evidence>
<organism evidence="2 3">
    <name type="scientific">Candidatus Wolfebacteria bacterium CG_4_10_14_0_2_um_filter_39_18</name>
    <dbReference type="NCBI Taxonomy" id="1975061"/>
    <lineage>
        <taxon>Bacteria</taxon>
        <taxon>Candidatus Wolfeibacteriota</taxon>
    </lineage>
</organism>
<comment type="caution">
    <text evidence="2">The sequence shown here is derived from an EMBL/GenBank/DDBJ whole genome shotgun (WGS) entry which is preliminary data.</text>
</comment>